<evidence type="ECO:0000313" key="3">
    <source>
        <dbReference type="Proteomes" id="UP000272025"/>
    </source>
</evidence>
<dbReference type="Proteomes" id="UP000272025">
    <property type="component" value="Unassembled WGS sequence"/>
</dbReference>
<dbReference type="EMBL" id="ML119051">
    <property type="protein sequence ID" value="ROT43740.1"/>
    <property type="molecule type" value="Genomic_DNA"/>
</dbReference>
<feature type="compositionally biased region" description="Low complexity" evidence="1">
    <location>
        <begin position="33"/>
        <end position="46"/>
    </location>
</feature>
<reference evidence="2 3" key="1">
    <citation type="journal article" date="2018" name="Mol. Ecol.">
        <title>The obligate alkalophilic soda-lake fungus Sodiomyces alkalinus has shifted to a protein diet.</title>
        <authorList>
            <person name="Grum-Grzhimaylo A.A."/>
            <person name="Falkoski D.L."/>
            <person name="van den Heuvel J."/>
            <person name="Valero-Jimenez C.A."/>
            <person name="Min B."/>
            <person name="Choi I.G."/>
            <person name="Lipzen A."/>
            <person name="Daum C.G."/>
            <person name="Aanen D.K."/>
            <person name="Tsang A."/>
            <person name="Henrissat B."/>
            <person name="Bilanenko E.N."/>
            <person name="de Vries R.P."/>
            <person name="van Kan J.A.L."/>
            <person name="Grigoriev I.V."/>
            <person name="Debets A.J.M."/>
        </authorList>
    </citation>
    <scope>NUCLEOTIDE SEQUENCE [LARGE SCALE GENOMIC DNA]</scope>
    <source>
        <strain evidence="2 3">F11</strain>
    </source>
</reference>
<organism evidence="2 3">
    <name type="scientific">Sodiomyces alkalinus (strain CBS 110278 / VKM F-3762 / F11)</name>
    <name type="common">Alkaliphilic filamentous fungus</name>
    <dbReference type="NCBI Taxonomy" id="1314773"/>
    <lineage>
        <taxon>Eukaryota</taxon>
        <taxon>Fungi</taxon>
        <taxon>Dikarya</taxon>
        <taxon>Ascomycota</taxon>
        <taxon>Pezizomycotina</taxon>
        <taxon>Sordariomycetes</taxon>
        <taxon>Hypocreomycetidae</taxon>
        <taxon>Glomerellales</taxon>
        <taxon>Plectosphaerellaceae</taxon>
        <taxon>Sodiomyces</taxon>
    </lineage>
</organism>
<feature type="region of interest" description="Disordered" evidence="1">
    <location>
        <begin position="33"/>
        <end position="73"/>
    </location>
</feature>
<dbReference type="AlphaFoldDB" id="A0A3N2QAG6"/>
<protein>
    <submittedName>
        <fullName evidence="2">Uncharacterized protein</fullName>
    </submittedName>
</protein>
<accession>A0A3N2QAG6</accession>
<evidence type="ECO:0000256" key="1">
    <source>
        <dbReference type="SAM" id="MobiDB-lite"/>
    </source>
</evidence>
<name>A0A3N2QAG6_SODAK</name>
<keyword evidence="3" id="KW-1185">Reference proteome</keyword>
<proteinExistence type="predicted"/>
<gene>
    <name evidence="2" type="ORF">SODALDRAFT_327953</name>
</gene>
<evidence type="ECO:0000313" key="2">
    <source>
        <dbReference type="EMBL" id="ROT43740.1"/>
    </source>
</evidence>
<dbReference type="RefSeq" id="XP_028471546.1">
    <property type="nucleotide sequence ID" value="XM_028610569.1"/>
</dbReference>
<dbReference type="GeneID" id="39579047"/>
<sequence>MEIETKEITELLNDPYASSSLSPSLEYVAMRISSPPSSSARGLSGSQRNTLRAKATKRSPSSPSKRCSRTSKDCSGIGVDAIQFLARFYFQLESPNQLGWQSTGPAVIYPHRPNTCGITSPLYFSSPIQNRYFDGSEYIPVWMTPAWCSKSRAKRTSCKLC</sequence>